<dbReference type="PANTHER" id="PTHR23306:SF3">
    <property type="entry name" value="TUMOR SUPPRESSOR PROTEIN 101"/>
    <property type="match status" value="1"/>
</dbReference>
<feature type="compositionally biased region" description="Polar residues" evidence="1">
    <location>
        <begin position="234"/>
        <end position="244"/>
    </location>
</feature>
<dbReference type="AlphaFoldDB" id="A0A8H5BWC5"/>
<accession>A0A8H5BWC5</accession>
<feature type="compositionally biased region" description="Polar residues" evidence="1">
    <location>
        <begin position="326"/>
        <end position="339"/>
    </location>
</feature>
<keyword evidence="5" id="KW-1185">Reference proteome</keyword>
<keyword evidence="2" id="KW-0472">Membrane</keyword>
<dbReference type="GO" id="GO:0043130">
    <property type="term" value="F:ubiquitin binding"/>
    <property type="evidence" value="ECO:0007669"/>
    <property type="project" value="TreeGrafter"/>
</dbReference>
<sequence length="655" mass="69770">MALSLTQRWLKDNAQPYAAAPRVYADLDAALARFPSLRPKSDVYTFDDGRTQLLLCLHGLLPIVFRAASYNIPVALWIPRDYPRDVPLVYVVPTQHMLVKPGRHVDPSGRTTIDYISHWHRKDEGCNVAALLDALQDQFSREPPVYAKPKPQSAPPGPPALPSKPSTPAFAQQQQSHPSSSSHHHPAPPQPPLTSSPSPAPPPPPPPPPPSRPPLPPHPHLGPPHVIAYANPNIHPQTLSSSPIPNNPPRVLGPNPPFALSAAQPQPPTGNLYAQAPGHIPAQLQEQVHAPSPSHPNAYYPPPNVNNPPAATHPNGNPNAIANANVSLSPKPQAHTGNYSQPATHASQAQSPPPPPRPPHPPHAQVQHGYSPYAASPPPPPLPPLPAAAQQIPQQQQQQYASPIPFVGSAPQPQYQAPKAPIPNLLDQDDISAASSTPNAAYQFPAVSPPGGASIGAAAPPRPPNPELLALHTAVHAKLSSALQALSASMASDAERLRAVQADLLQGEPAIRDEMGRLEAVRDVCLGVGRRVGECVREAEGRLAEVKRRRGANGGGGSGGEDAEESVDEVVCATSIVHNQCVEFLSVFSFFFSFFFIALFASPARFLSFFLLSLPSTRSPHFAPRARADQSIQAGPNERVAMARVTRVSSVPLIA</sequence>
<evidence type="ECO:0000313" key="5">
    <source>
        <dbReference type="Proteomes" id="UP000567179"/>
    </source>
</evidence>
<organism evidence="4 5">
    <name type="scientific">Psilocybe cf. subviscida</name>
    <dbReference type="NCBI Taxonomy" id="2480587"/>
    <lineage>
        <taxon>Eukaryota</taxon>
        <taxon>Fungi</taxon>
        <taxon>Dikarya</taxon>
        <taxon>Basidiomycota</taxon>
        <taxon>Agaricomycotina</taxon>
        <taxon>Agaricomycetes</taxon>
        <taxon>Agaricomycetidae</taxon>
        <taxon>Agaricales</taxon>
        <taxon>Agaricineae</taxon>
        <taxon>Strophariaceae</taxon>
        <taxon>Psilocybe</taxon>
    </lineage>
</organism>
<proteinExistence type="predicted"/>
<dbReference type="GO" id="GO:0015031">
    <property type="term" value="P:protein transport"/>
    <property type="evidence" value="ECO:0007669"/>
    <property type="project" value="InterPro"/>
</dbReference>
<keyword evidence="2" id="KW-1133">Transmembrane helix</keyword>
<comment type="caution">
    <text evidence="4">The sequence shown here is derived from an EMBL/GenBank/DDBJ whole genome shotgun (WGS) entry which is preliminary data.</text>
</comment>
<dbReference type="InterPro" id="IPR016135">
    <property type="entry name" value="UBQ-conjugating_enzyme/RWD"/>
</dbReference>
<feature type="transmembrane region" description="Helical" evidence="2">
    <location>
        <begin position="584"/>
        <end position="612"/>
    </location>
</feature>
<dbReference type="Gene3D" id="3.10.110.10">
    <property type="entry name" value="Ubiquitin Conjugating Enzyme"/>
    <property type="match status" value="1"/>
</dbReference>
<feature type="compositionally biased region" description="Low complexity" evidence="1">
    <location>
        <begin position="340"/>
        <end position="350"/>
    </location>
</feature>
<dbReference type="Pfam" id="PF05743">
    <property type="entry name" value="UEV"/>
    <property type="match status" value="1"/>
</dbReference>
<dbReference type="PRINTS" id="PR01217">
    <property type="entry name" value="PRICHEXTENSN"/>
</dbReference>
<evidence type="ECO:0000256" key="1">
    <source>
        <dbReference type="SAM" id="MobiDB-lite"/>
    </source>
</evidence>
<protein>
    <recommendedName>
        <fullName evidence="3">UEV domain-containing protein</fullName>
    </recommendedName>
</protein>
<feature type="compositionally biased region" description="Low complexity" evidence="1">
    <location>
        <begin position="307"/>
        <end position="325"/>
    </location>
</feature>
<dbReference type="GO" id="GO:0000813">
    <property type="term" value="C:ESCRT I complex"/>
    <property type="evidence" value="ECO:0007669"/>
    <property type="project" value="TreeGrafter"/>
</dbReference>
<dbReference type="InterPro" id="IPR052070">
    <property type="entry name" value="ESCRT-I_UEV_domain"/>
</dbReference>
<dbReference type="SUPFAM" id="SSF54495">
    <property type="entry name" value="UBC-like"/>
    <property type="match status" value="1"/>
</dbReference>
<feature type="domain" description="UEV" evidence="3">
    <location>
        <begin position="4"/>
        <end position="149"/>
    </location>
</feature>
<dbReference type="PANTHER" id="PTHR23306">
    <property type="entry name" value="TUMOR SUSCEPTIBILITY GENE 101 PROTEIN-RELATED"/>
    <property type="match status" value="1"/>
</dbReference>
<dbReference type="CDD" id="cd11685">
    <property type="entry name" value="UEV_TSG101-like"/>
    <property type="match status" value="1"/>
</dbReference>
<dbReference type="Proteomes" id="UP000567179">
    <property type="component" value="Unassembled WGS sequence"/>
</dbReference>
<gene>
    <name evidence="4" type="ORF">D9619_005547</name>
</gene>
<dbReference type="PROSITE" id="PS51322">
    <property type="entry name" value="UEV"/>
    <property type="match status" value="1"/>
</dbReference>
<feature type="compositionally biased region" description="Pro residues" evidence="1">
    <location>
        <begin position="375"/>
        <end position="386"/>
    </location>
</feature>
<dbReference type="OrthoDB" id="306304at2759"/>
<evidence type="ECO:0000313" key="4">
    <source>
        <dbReference type="EMBL" id="KAF5330784.1"/>
    </source>
</evidence>
<dbReference type="EMBL" id="JAACJJ010000001">
    <property type="protein sequence ID" value="KAF5330784.1"/>
    <property type="molecule type" value="Genomic_DNA"/>
</dbReference>
<name>A0A8H5BWC5_9AGAR</name>
<feature type="compositionally biased region" description="Low complexity" evidence="1">
    <location>
        <begin position="163"/>
        <end position="181"/>
    </location>
</feature>
<feature type="compositionally biased region" description="Pro residues" evidence="1">
    <location>
        <begin position="351"/>
        <end position="362"/>
    </location>
</feature>
<evidence type="ECO:0000259" key="3">
    <source>
        <dbReference type="PROSITE" id="PS51322"/>
    </source>
</evidence>
<feature type="compositionally biased region" description="Pro residues" evidence="1">
    <location>
        <begin position="152"/>
        <end position="162"/>
    </location>
</feature>
<feature type="compositionally biased region" description="Pro residues" evidence="1">
    <location>
        <begin position="187"/>
        <end position="222"/>
    </location>
</feature>
<evidence type="ECO:0000256" key="2">
    <source>
        <dbReference type="SAM" id="Phobius"/>
    </source>
</evidence>
<reference evidence="4 5" key="1">
    <citation type="journal article" date="2020" name="ISME J.">
        <title>Uncovering the hidden diversity of litter-decomposition mechanisms in mushroom-forming fungi.</title>
        <authorList>
            <person name="Floudas D."/>
            <person name="Bentzer J."/>
            <person name="Ahren D."/>
            <person name="Johansson T."/>
            <person name="Persson P."/>
            <person name="Tunlid A."/>
        </authorList>
    </citation>
    <scope>NUCLEOTIDE SEQUENCE [LARGE SCALE GENOMIC DNA]</scope>
    <source>
        <strain evidence="4 5">CBS 101986</strain>
    </source>
</reference>
<feature type="compositionally biased region" description="Low complexity" evidence="1">
    <location>
        <begin position="387"/>
        <end position="423"/>
    </location>
</feature>
<keyword evidence="2" id="KW-0812">Transmembrane</keyword>
<dbReference type="InterPro" id="IPR008883">
    <property type="entry name" value="UEV_N"/>
</dbReference>
<feature type="region of interest" description="Disordered" evidence="1">
    <location>
        <begin position="143"/>
        <end position="432"/>
    </location>
</feature>